<proteinExistence type="predicted"/>
<name>A0A6V6YX37_9FLAO</name>
<organism evidence="2 3">
    <name type="scientific">Flavobacterium salmonis</name>
    <dbReference type="NCBI Taxonomy" id="2654844"/>
    <lineage>
        <taxon>Bacteria</taxon>
        <taxon>Pseudomonadati</taxon>
        <taxon>Bacteroidota</taxon>
        <taxon>Flavobacteriia</taxon>
        <taxon>Flavobacteriales</taxon>
        <taxon>Flavobacteriaceae</taxon>
        <taxon>Flavobacterium</taxon>
    </lineage>
</organism>
<dbReference type="Proteomes" id="UP000530060">
    <property type="component" value="Unassembled WGS sequence"/>
</dbReference>
<gene>
    <name evidence="2" type="ORF">FLAT13_01980</name>
</gene>
<dbReference type="EMBL" id="CAIJDP010000067">
    <property type="protein sequence ID" value="CAD0003976.1"/>
    <property type="molecule type" value="Genomic_DNA"/>
</dbReference>
<protein>
    <submittedName>
        <fullName evidence="2">AraC family transcriptional regulator</fullName>
    </submittedName>
</protein>
<dbReference type="AlphaFoldDB" id="A0A6V6YX37"/>
<dbReference type="Gene3D" id="1.10.10.60">
    <property type="entry name" value="Homeodomain-like"/>
    <property type="match status" value="1"/>
</dbReference>
<dbReference type="PROSITE" id="PS01124">
    <property type="entry name" value="HTH_ARAC_FAMILY_2"/>
    <property type="match status" value="1"/>
</dbReference>
<dbReference type="InterPro" id="IPR046532">
    <property type="entry name" value="DUF6597"/>
</dbReference>
<keyword evidence="3" id="KW-1185">Reference proteome</keyword>
<dbReference type="RefSeq" id="WP_180908772.1">
    <property type="nucleotide sequence ID" value="NZ_CAIJDP010000067.1"/>
</dbReference>
<dbReference type="GO" id="GO:0003700">
    <property type="term" value="F:DNA-binding transcription factor activity"/>
    <property type="evidence" value="ECO:0007669"/>
    <property type="project" value="InterPro"/>
</dbReference>
<dbReference type="InterPro" id="IPR018060">
    <property type="entry name" value="HTH_AraC"/>
</dbReference>
<reference evidence="2 3" key="1">
    <citation type="submission" date="2020-06" db="EMBL/GenBank/DDBJ databases">
        <authorList>
            <person name="Criscuolo A."/>
        </authorList>
    </citation>
    <scope>NUCLEOTIDE SEQUENCE [LARGE SCALE GENOMIC DNA]</scope>
    <source>
        <strain evidence="3">CIP 111411</strain>
    </source>
</reference>
<accession>A0A6V6YX37</accession>
<dbReference type="Pfam" id="PF20240">
    <property type="entry name" value="DUF6597"/>
    <property type="match status" value="1"/>
</dbReference>
<comment type="caution">
    <text evidence="2">The sequence shown here is derived from an EMBL/GenBank/DDBJ whole genome shotgun (WGS) entry which is preliminary data.</text>
</comment>
<feature type="domain" description="HTH araC/xylS-type" evidence="1">
    <location>
        <begin position="142"/>
        <end position="238"/>
    </location>
</feature>
<evidence type="ECO:0000259" key="1">
    <source>
        <dbReference type="PROSITE" id="PS01124"/>
    </source>
</evidence>
<evidence type="ECO:0000313" key="3">
    <source>
        <dbReference type="Proteomes" id="UP000530060"/>
    </source>
</evidence>
<dbReference type="SMART" id="SM00342">
    <property type="entry name" value="HTH_ARAC"/>
    <property type="match status" value="1"/>
</dbReference>
<dbReference type="GO" id="GO:0043565">
    <property type="term" value="F:sequence-specific DNA binding"/>
    <property type="evidence" value="ECO:0007669"/>
    <property type="project" value="InterPro"/>
</dbReference>
<sequence length="252" mass="29368">MDNELKLSTIQADPSLSDFVDVFYMFENHSDKGIEIASLPDGKVDLIFIASDNEPFKTLLMNLDRQPFQGTFPAKTTVFAISFKLLALEYVLETSIAELQSQPKQLSDNYWDISICDLNDFEIFVNNISKKIKNILSTKKIDEKKRLLFEYIYLSNGEMTVKELSEKSFWTSRDINRYFNKYVGLSLKAYCNILRFKASLPQIKKGDFFPEQKFADQNHFIRNVKKYSGVTPKELNRNENDRFVLLLDFPKK</sequence>
<evidence type="ECO:0000313" key="2">
    <source>
        <dbReference type="EMBL" id="CAD0003976.1"/>
    </source>
</evidence>